<comment type="caution">
    <text evidence="1">The sequence shown here is derived from an EMBL/GenBank/DDBJ whole genome shotgun (WGS) entry which is preliminary data.</text>
</comment>
<dbReference type="EMBL" id="JAFCLK010000025">
    <property type="protein sequence ID" value="MBR1138948.1"/>
    <property type="molecule type" value="Genomic_DNA"/>
</dbReference>
<dbReference type="Proteomes" id="UP001314635">
    <property type="component" value="Unassembled WGS sequence"/>
</dbReference>
<accession>A0ABS5GC81</accession>
<sequence>MNEAPVSLMIRRGALYMSAATCEQYFANIDAVALLRRDRALVVLPVRHAAAGGYLLKQRNSRGDRVVSAPEFFRACGFDDDAEVVLEAHWDDHAAALIASGL</sequence>
<evidence type="ECO:0000313" key="2">
    <source>
        <dbReference type="Proteomes" id="UP001314635"/>
    </source>
</evidence>
<organism evidence="1 2">
    <name type="scientific">Bradyrhizobium denitrificans</name>
    <dbReference type="NCBI Taxonomy" id="2734912"/>
    <lineage>
        <taxon>Bacteria</taxon>
        <taxon>Pseudomonadati</taxon>
        <taxon>Pseudomonadota</taxon>
        <taxon>Alphaproteobacteria</taxon>
        <taxon>Hyphomicrobiales</taxon>
        <taxon>Nitrobacteraceae</taxon>
        <taxon>Bradyrhizobium</taxon>
    </lineage>
</organism>
<reference evidence="2" key="1">
    <citation type="journal article" date="2021" name="ISME J.">
        <title>Evolutionary origin and ecological implication of a unique nif island in free-living Bradyrhizobium lineages.</title>
        <authorList>
            <person name="Tao J."/>
        </authorList>
    </citation>
    <scope>NUCLEOTIDE SEQUENCE [LARGE SCALE GENOMIC DNA]</scope>
    <source>
        <strain evidence="2">SZCCT0094</strain>
    </source>
</reference>
<keyword evidence="2" id="KW-1185">Reference proteome</keyword>
<protein>
    <submittedName>
        <fullName evidence="1">Uncharacterized protein</fullName>
    </submittedName>
</protein>
<proteinExistence type="predicted"/>
<evidence type="ECO:0000313" key="1">
    <source>
        <dbReference type="EMBL" id="MBR1138948.1"/>
    </source>
</evidence>
<name>A0ABS5GC81_9BRAD</name>
<dbReference type="RefSeq" id="WP_024918871.1">
    <property type="nucleotide sequence ID" value="NZ_JAFCLK010000025.1"/>
</dbReference>
<gene>
    <name evidence="1" type="ORF">JQ619_24590</name>
</gene>